<dbReference type="AlphaFoldDB" id="B1A0L1"/>
<dbReference type="InterPro" id="IPR014710">
    <property type="entry name" value="RmlC-like_jellyroll"/>
</dbReference>
<dbReference type="InterPro" id="IPR031723">
    <property type="entry name" value="DMSP_lyase"/>
</dbReference>
<proteinExistence type="predicted"/>
<dbReference type="Pfam" id="PF16867">
    <property type="entry name" value="DMSP_lyase"/>
    <property type="match status" value="1"/>
</dbReference>
<evidence type="ECO:0008006" key="2">
    <source>
        <dbReference type="Google" id="ProtNLM"/>
    </source>
</evidence>
<accession>B1A0L1</accession>
<reference evidence="1" key="1">
    <citation type="journal article" date="2008" name="Environ. Microbiol.">
        <title>Potential for phosphonoacetate utilization by marine bacteria in temperate coastal waters.</title>
        <authorList>
            <person name="Gilbert J.A."/>
            <person name="Thomas S."/>
            <person name="Cooley N.A."/>
            <person name="Kulakova A."/>
            <person name="Field D."/>
            <person name="Booth T."/>
            <person name="McGrath J.W."/>
            <person name="Quinn J.P."/>
            <person name="Joint I."/>
        </authorList>
    </citation>
    <scope>NUCLEOTIDE SEQUENCE</scope>
</reference>
<dbReference type="Gene3D" id="2.60.120.10">
    <property type="entry name" value="Jelly Rolls"/>
    <property type="match status" value="1"/>
</dbReference>
<name>B1A0L1_UNCXX</name>
<protein>
    <recommendedName>
        <fullName evidence="2">Cupin 2 conserved barrel domain-containing protein</fullName>
    </recommendedName>
</protein>
<dbReference type="EMBL" id="EU410956">
    <property type="protein sequence ID" value="ACA21510.1"/>
    <property type="molecule type" value="Genomic_DNA"/>
</dbReference>
<dbReference type="GO" id="GO:0047869">
    <property type="term" value="F:dimethylpropiothetin dethiomethylase activity"/>
    <property type="evidence" value="ECO:0007669"/>
    <property type="project" value="InterPro"/>
</dbReference>
<dbReference type="InterPro" id="IPR011051">
    <property type="entry name" value="RmlC_Cupin_sf"/>
</dbReference>
<dbReference type="SUPFAM" id="SSF51182">
    <property type="entry name" value="RmlC-like cupins"/>
    <property type="match status" value="1"/>
</dbReference>
<evidence type="ECO:0000313" key="1">
    <source>
        <dbReference type="EMBL" id="ACA21510.1"/>
    </source>
</evidence>
<organism evidence="1">
    <name type="scientific">marine bacterium 01-004080</name>
    <dbReference type="NCBI Taxonomy" id="502026"/>
    <lineage>
        <taxon>Bacteria</taxon>
    </lineage>
</organism>
<reference evidence="1" key="2">
    <citation type="submission" date="2008-01" db="EMBL/GenBank/DDBJ databases">
        <title>Distribution of phosphonoacetate hydrolase genes in marine bacteria.</title>
        <authorList>
            <person name="Gilbert J.A."/>
            <person name="Thomas S."/>
            <person name="Cooley N.A."/>
            <person name="McGrath J.W."/>
            <person name="Joint I."/>
            <person name="Quinn J.P."/>
        </authorList>
    </citation>
    <scope>NUCLEOTIDE SEQUENCE</scope>
</reference>
<sequence>MRFPRKGREMACTAAQLRILGFLTKSVAVLGQQGGQIGQALQGVLADGRLPVSDLQPAVVPACVLMPGLLLDPRDPLMQSLADCVDDLHWKSPGFGRIPDAVSRQMAVVEILGPDGMFVHQRVRLGVLLQGEHLLYPNHKHLAQEVYHVLSGRAGWSVDSVAFQPREVGDFIYHRSNQLHAMKTQTDPLLALWAWWGDIRSVSYEI</sequence>